<sequence>MIPHGLYHSPLQIPTNDTPQPPENPDGAPQYPIFLSGIHCRFLHSKKRRGMLRQRSWQSPCIHRTAHRSRGIYDGITSNFAAFAASGILGGDVGITMNGRFVSGCGEPRDTEHPSTKMQQPRPPRVRLISAVTLRDRQRLVQLPRLGASKRPPFHFAMDGVLSVWH</sequence>
<comment type="caution">
    <text evidence="1">The sequence shown here is derived from an EMBL/GenBank/DDBJ whole genome shotgun (WGS) entry which is preliminary data.</text>
</comment>
<evidence type="ECO:0000313" key="2">
    <source>
        <dbReference type="Proteomes" id="UP000814033"/>
    </source>
</evidence>
<dbReference type="EMBL" id="MU275889">
    <property type="protein sequence ID" value="KAI0048263.1"/>
    <property type="molecule type" value="Genomic_DNA"/>
</dbReference>
<organism evidence="1 2">
    <name type="scientific">Auriscalpium vulgare</name>
    <dbReference type="NCBI Taxonomy" id="40419"/>
    <lineage>
        <taxon>Eukaryota</taxon>
        <taxon>Fungi</taxon>
        <taxon>Dikarya</taxon>
        <taxon>Basidiomycota</taxon>
        <taxon>Agaricomycotina</taxon>
        <taxon>Agaricomycetes</taxon>
        <taxon>Russulales</taxon>
        <taxon>Auriscalpiaceae</taxon>
        <taxon>Auriscalpium</taxon>
    </lineage>
</organism>
<keyword evidence="2" id="KW-1185">Reference proteome</keyword>
<accession>A0ACB8RXJ9</accession>
<dbReference type="Proteomes" id="UP000814033">
    <property type="component" value="Unassembled WGS sequence"/>
</dbReference>
<gene>
    <name evidence="1" type="ORF">FA95DRAFT_1095911</name>
</gene>
<evidence type="ECO:0000313" key="1">
    <source>
        <dbReference type="EMBL" id="KAI0048263.1"/>
    </source>
</evidence>
<name>A0ACB8RXJ9_9AGAM</name>
<protein>
    <submittedName>
        <fullName evidence="1">Uncharacterized protein</fullName>
    </submittedName>
</protein>
<reference evidence="1" key="1">
    <citation type="submission" date="2021-02" db="EMBL/GenBank/DDBJ databases">
        <authorList>
            <consortium name="DOE Joint Genome Institute"/>
            <person name="Ahrendt S."/>
            <person name="Looney B.P."/>
            <person name="Miyauchi S."/>
            <person name="Morin E."/>
            <person name="Drula E."/>
            <person name="Courty P.E."/>
            <person name="Chicoki N."/>
            <person name="Fauchery L."/>
            <person name="Kohler A."/>
            <person name="Kuo A."/>
            <person name="Labutti K."/>
            <person name="Pangilinan J."/>
            <person name="Lipzen A."/>
            <person name="Riley R."/>
            <person name="Andreopoulos W."/>
            <person name="He G."/>
            <person name="Johnson J."/>
            <person name="Barry K.W."/>
            <person name="Grigoriev I.V."/>
            <person name="Nagy L."/>
            <person name="Hibbett D."/>
            <person name="Henrissat B."/>
            <person name="Matheny P.B."/>
            <person name="Labbe J."/>
            <person name="Martin F."/>
        </authorList>
    </citation>
    <scope>NUCLEOTIDE SEQUENCE</scope>
    <source>
        <strain evidence="1">FP105234-sp</strain>
    </source>
</reference>
<reference evidence="1" key="2">
    <citation type="journal article" date="2022" name="New Phytol.">
        <title>Evolutionary transition to the ectomycorrhizal habit in the genomes of a hyperdiverse lineage of mushroom-forming fungi.</title>
        <authorList>
            <person name="Looney B."/>
            <person name="Miyauchi S."/>
            <person name="Morin E."/>
            <person name="Drula E."/>
            <person name="Courty P.E."/>
            <person name="Kohler A."/>
            <person name="Kuo A."/>
            <person name="LaButti K."/>
            <person name="Pangilinan J."/>
            <person name="Lipzen A."/>
            <person name="Riley R."/>
            <person name="Andreopoulos W."/>
            <person name="He G."/>
            <person name="Johnson J."/>
            <person name="Nolan M."/>
            <person name="Tritt A."/>
            <person name="Barry K.W."/>
            <person name="Grigoriev I.V."/>
            <person name="Nagy L.G."/>
            <person name="Hibbett D."/>
            <person name="Henrissat B."/>
            <person name="Matheny P.B."/>
            <person name="Labbe J."/>
            <person name="Martin F.M."/>
        </authorList>
    </citation>
    <scope>NUCLEOTIDE SEQUENCE</scope>
    <source>
        <strain evidence="1">FP105234-sp</strain>
    </source>
</reference>
<proteinExistence type="predicted"/>